<organism evidence="1 2">
    <name type="scientific">Methylobacterium oryzae</name>
    <dbReference type="NCBI Taxonomy" id="334852"/>
    <lineage>
        <taxon>Bacteria</taxon>
        <taxon>Pseudomonadati</taxon>
        <taxon>Pseudomonadota</taxon>
        <taxon>Alphaproteobacteria</taxon>
        <taxon>Hyphomicrobiales</taxon>
        <taxon>Methylobacteriaceae</taxon>
        <taxon>Methylobacterium</taxon>
    </lineage>
</organism>
<protein>
    <submittedName>
        <fullName evidence="1">Uncharacterized protein</fullName>
    </submittedName>
</protein>
<evidence type="ECO:0000313" key="1">
    <source>
        <dbReference type="EMBL" id="MEE7493773.1"/>
    </source>
</evidence>
<accession>A0ABU7TW37</accession>
<sequence>MLAAASEQFCQAALRPHGSGQLSLVPALQVLERSRQLLGLFDRQRAPFAELRARGEPTPFRS</sequence>
<evidence type="ECO:0000313" key="2">
    <source>
        <dbReference type="Proteomes" id="UP001355206"/>
    </source>
</evidence>
<dbReference type="Proteomes" id="UP001355206">
    <property type="component" value="Unassembled WGS sequence"/>
</dbReference>
<proteinExistence type="predicted"/>
<comment type="caution">
    <text evidence="1">The sequence shown here is derived from an EMBL/GenBank/DDBJ whole genome shotgun (WGS) entry which is preliminary data.</text>
</comment>
<gene>
    <name evidence="1" type="ORF">MOTC310_26445</name>
</gene>
<keyword evidence="2" id="KW-1185">Reference proteome</keyword>
<dbReference type="EMBL" id="MLCA01000014">
    <property type="protein sequence ID" value="MEE7493773.1"/>
    <property type="molecule type" value="Genomic_DNA"/>
</dbReference>
<name>A0ABU7TW37_9HYPH</name>
<reference evidence="1 2" key="1">
    <citation type="journal article" date="2012" name="Genet. Mol. Biol.">
        <title>Analysis of 16S rRNA and mxaF genes revealing insights into Methylobacterium niche-specific plant association.</title>
        <authorList>
            <person name="Dourado M.N."/>
            <person name="Andreote F.D."/>
            <person name="Dini-Andreote F."/>
            <person name="Conti R."/>
            <person name="Araujo J.M."/>
            <person name="Araujo W.L."/>
        </authorList>
    </citation>
    <scope>NUCLEOTIDE SEQUENCE [LARGE SCALE GENOMIC DNA]</scope>
    <source>
        <strain evidence="1 2">TC3-10</strain>
    </source>
</reference>